<gene>
    <name evidence="1" type="ORF">CM240_3225</name>
</gene>
<dbReference type="KEGG" id="clt:CM240_3225"/>
<dbReference type="RefSeq" id="WP_242838510.1">
    <property type="nucleotide sequence ID" value="NZ_HG917869.1"/>
</dbReference>
<organism evidence="1 2">
    <name type="scientific">Clostridium bornimense</name>
    <dbReference type="NCBI Taxonomy" id="1216932"/>
    <lineage>
        <taxon>Bacteria</taxon>
        <taxon>Bacillati</taxon>
        <taxon>Bacillota</taxon>
        <taxon>Clostridia</taxon>
        <taxon>Eubacteriales</taxon>
        <taxon>Clostridiaceae</taxon>
        <taxon>Clostridium</taxon>
    </lineage>
</organism>
<dbReference type="eggNOG" id="ENOG50341MW">
    <property type="taxonomic scope" value="Bacteria"/>
</dbReference>
<reference evidence="1 2" key="1">
    <citation type="submission" date="2013-11" db="EMBL/GenBank/DDBJ databases">
        <title>Complete genome sequence of Clostridum sp. M2/40.</title>
        <authorList>
            <person name="Wibberg D."/>
            <person name="Puehler A."/>
            <person name="Schlueter A."/>
        </authorList>
    </citation>
    <scope>NUCLEOTIDE SEQUENCE [LARGE SCALE GENOMIC DNA]</scope>
    <source>
        <strain evidence="2">M2/40</strain>
    </source>
</reference>
<accession>W6S7F4</accession>
<evidence type="ECO:0008006" key="3">
    <source>
        <dbReference type="Google" id="ProtNLM"/>
    </source>
</evidence>
<keyword evidence="2" id="KW-1185">Reference proteome</keyword>
<dbReference type="HOGENOM" id="CLU_2408014_0_0_9"/>
<evidence type="ECO:0000313" key="1">
    <source>
        <dbReference type="EMBL" id="CDM70342.1"/>
    </source>
</evidence>
<sequence>MAFLLKNVVPWGRTLDEYKTMFQLNYEDLISKKFIGFGDGPASFNTEVTKLGGRVLSLDPIYKYSKKDIYERILETKSIIIREMNNNLYNYN</sequence>
<dbReference type="Proteomes" id="UP000019426">
    <property type="component" value="Chromosome M2/40_rep2"/>
</dbReference>
<protein>
    <recommendedName>
        <fullName evidence="3">SAM-dependent methyltransferase</fullName>
    </recommendedName>
</protein>
<dbReference type="PATRIC" id="fig|1216932.3.peg.3198"/>
<dbReference type="AlphaFoldDB" id="W6S7F4"/>
<dbReference type="STRING" id="1216932.CM240_3225"/>
<dbReference type="EMBL" id="HG917869">
    <property type="protein sequence ID" value="CDM70342.1"/>
    <property type="molecule type" value="Genomic_DNA"/>
</dbReference>
<proteinExistence type="predicted"/>
<name>W6S7F4_9CLOT</name>
<evidence type="ECO:0000313" key="2">
    <source>
        <dbReference type="Proteomes" id="UP000019426"/>
    </source>
</evidence>